<organism evidence="8 9">
    <name type="scientific">Janthinobacterium lividum</name>
    <dbReference type="NCBI Taxonomy" id="29581"/>
    <lineage>
        <taxon>Bacteria</taxon>
        <taxon>Pseudomonadati</taxon>
        <taxon>Pseudomonadota</taxon>
        <taxon>Betaproteobacteria</taxon>
        <taxon>Burkholderiales</taxon>
        <taxon>Oxalobacteraceae</taxon>
        <taxon>Janthinobacterium</taxon>
    </lineage>
</organism>
<feature type="chain" id="PRO_5010236797" evidence="5">
    <location>
        <begin position="20"/>
        <end position="545"/>
    </location>
</feature>
<evidence type="ECO:0000256" key="1">
    <source>
        <dbReference type="ARBA" id="ARBA00006432"/>
    </source>
</evidence>
<evidence type="ECO:0000256" key="5">
    <source>
        <dbReference type="SAM" id="SignalP"/>
    </source>
</evidence>
<dbReference type="Pfam" id="PF13193">
    <property type="entry name" value="AMP-binding_C"/>
    <property type="match status" value="1"/>
</dbReference>
<dbReference type="GO" id="GO:0006631">
    <property type="term" value="P:fatty acid metabolic process"/>
    <property type="evidence" value="ECO:0007669"/>
    <property type="project" value="UniProtKB-KW"/>
</dbReference>
<dbReference type="SUPFAM" id="SSF56801">
    <property type="entry name" value="Acetyl-CoA synthetase-like"/>
    <property type="match status" value="1"/>
</dbReference>
<evidence type="ECO:0000313" key="8">
    <source>
        <dbReference type="EMBL" id="OHV99019.1"/>
    </source>
</evidence>
<evidence type="ECO:0000256" key="2">
    <source>
        <dbReference type="ARBA" id="ARBA00022598"/>
    </source>
</evidence>
<keyword evidence="4" id="KW-0443">Lipid metabolism</keyword>
<dbReference type="PANTHER" id="PTHR43859:SF4">
    <property type="entry name" value="BUTANOATE--COA LIGASE AAE1-RELATED"/>
    <property type="match status" value="1"/>
</dbReference>
<keyword evidence="5" id="KW-0732">Signal</keyword>
<dbReference type="InterPro" id="IPR042099">
    <property type="entry name" value="ANL_N_sf"/>
</dbReference>
<evidence type="ECO:0000313" key="9">
    <source>
        <dbReference type="Proteomes" id="UP000179840"/>
    </source>
</evidence>
<dbReference type="FunFam" id="3.30.300.30:FF:000008">
    <property type="entry name" value="2,3-dihydroxybenzoate-AMP ligase"/>
    <property type="match status" value="1"/>
</dbReference>
<dbReference type="Gene3D" id="3.40.50.12780">
    <property type="entry name" value="N-terminal domain of ligase-like"/>
    <property type="match status" value="1"/>
</dbReference>
<dbReference type="Gene3D" id="3.30.300.30">
    <property type="match status" value="1"/>
</dbReference>
<reference evidence="8 9" key="1">
    <citation type="submission" date="2015-06" db="EMBL/GenBank/DDBJ databases">
        <title>Draft genome sequencing of a biphenyl-degrading bacterium, Janthinobacterium lividum MEG1.</title>
        <authorList>
            <person name="Shimodaira J."/>
            <person name="Hatta T."/>
        </authorList>
    </citation>
    <scope>NUCLEOTIDE SEQUENCE [LARGE SCALE GENOMIC DNA]</scope>
    <source>
        <strain evidence="8 9">MEG1</strain>
    </source>
</reference>
<dbReference type="PANTHER" id="PTHR43859">
    <property type="entry name" value="ACYL-ACTIVATING ENZYME"/>
    <property type="match status" value="1"/>
</dbReference>
<name>A0A1S1UG22_9BURK</name>
<dbReference type="GO" id="GO:0016874">
    <property type="term" value="F:ligase activity"/>
    <property type="evidence" value="ECO:0007669"/>
    <property type="project" value="UniProtKB-KW"/>
</dbReference>
<evidence type="ECO:0000259" key="7">
    <source>
        <dbReference type="Pfam" id="PF13193"/>
    </source>
</evidence>
<gene>
    <name evidence="8" type="ORF">AKG95_00600</name>
</gene>
<comment type="similarity">
    <text evidence="1">Belongs to the ATP-dependent AMP-binding enzyme family.</text>
</comment>
<feature type="signal peptide" evidence="5">
    <location>
        <begin position="1"/>
        <end position="19"/>
    </location>
</feature>
<protein>
    <submittedName>
        <fullName evidence="8">Long-chain fatty acid--CoA ligase</fullName>
    </submittedName>
</protein>
<dbReference type="PROSITE" id="PS00455">
    <property type="entry name" value="AMP_BINDING"/>
    <property type="match status" value="1"/>
</dbReference>
<dbReference type="NCBIfam" id="NF004837">
    <property type="entry name" value="PRK06187.1"/>
    <property type="match status" value="1"/>
</dbReference>
<dbReference type="InterPro" id="IPR020845">
    <property type="entry name" value="AMP-binding_CS"/>
</dbReference>
<sequence>MLGKMMREPLLVSSLIAHAASYHADTEIVSVQTTGGVEKTTWSQVECNARRLSSALAKLGVRQGDRCATIAWNNRRHLEIYFGVSGAGMVCHTINPRLSFEALTYIVNHAEDRVLFVDRTFLPIVAKLRPALNTVKHVILMGPRETEAQGMVDDLLFYDEVVTTGDQDSQWPNFDEDLPSSLCYTSGTTGHPKGVLYSHRSTMLHALAGNHPDGLAISARDTVMPVVPMFHVNAWGVPYIAASQGAKLVLPGPNLDGASLAALIDAEEVSLALGVPTIWMGLLAALRARGTKPKSLKRTVVGGSALPPSMFAAFRDEFGVELIHAWGMTETSPLGTLNQPLARHAHLDPQSQSDLRLGQGRPPYGVQLRLVDNLGTVLPCDGKTQGSLQIKGHWIVDTYFGATTSALTADGWFDTGDVATIDANGYMIIRDRAKDIIKSGGEWISSVEVENIAIGHPAIANAAAIGVPHPKWDERPVLVAVKKEGATVSDADVLAFFKEKVPDWQIPDKVVFVDALPLSGTGKVLKNKLRESYKDLLTVDRAESA</sequence>
<dbReference type="Pfam" id="PF00501">
    <property type="entry name" value="AMP-binding"/>
    <property type="match status" value="1"/>
</dbReference>
<evidence type="ECO:0000256" key="4">
    <source>
        <dbReference type="ARBA" id="ARBA00023098"/>
    </source>
</evidence>
<dbReference type="InterPro" id="IPR000873">
    <property type="entry name" value="AMP-dep_synth/lig_dom"/>
</dbReference>
<feature type="domain" description="AMP-dependent synthetase/ligase" evidence="6">
    <location>
        <begin position="19"/>
        <end position="400"/>
    </location>
</feature>
<dbReference type="AlphaFoldDB" id="A0A1S1UG22"/>
<keyword evidence="2 8" id="KW-0436">Ligase</keyword>
<dbReference type="EMBL" id="LFKP01000001">
    <property type="protein sequence ID" value="OHV99019.1"/>
    <property type="molecule type" value="Genomic_DNA"/>
</dbReference>
<dbReference type="RefSeq" id="WP_011797844.1">
    <property type="nucleotide sequence ID" value="NZ_LFKP01000001.1"/>
</dbReference>
<evidence type="ECO:0000259" key="6">
    <source>
        <dbReference type="Pfam" id="PF00501"/>
    </source>
</evidence>
<accession>A0A1S1UG22</accession>
<dbReference type="Proteomes" id="UP000179840">
    <property type="component" value="Unassembled WGS sequence"/>
</dbReference>
<comment type="caution">
    <text evidence="8">The sequence shown here is derived from an EMBL/GenBank/DDBJ whole genome shotgun (WGS) entry which is preliminary data.</text>
</comment>
<keyword evidence="3" id="KW-0276">Fatty acid metabolism</keyword>
<dbReference type="InterPro" id="IPR045851">
    <property type="entry name" value="AMP-bd_C_sf"/>
</dbReference>
<proteinExistence type="inferred from homology"/>
<dbReference type="CDD" id="cd12119">
    <property type="entry name" value="ttLC_FACS_AlkK_like"/>
    <property type="match status" value="1"/>
</dbReference>
<feature type="domain" description="AMP-binding enzyme C-terminal" evidence="7">
    <location>
        <begin position="448"/>
        <end position="523"/>
    </location>
</feature>
<dbReference type="InterPro" id="IPR025110">
    <property type="entry name" value="AMP-bd_C"/>
</dbReference>
<evidence type="ECO:0000256" key="3">
    <source>
        <dbReference type="ARBA" id="ARBA00022832"/>
    </source>
</evidence>